<gene>
    <name evidence="8" type="ORF">F7D25_05720</name>
</gene>
<dbReference type="RefSeq" id="WP_153089419.1">
    <property type="nucleotide sequence ID" value="NZ_VZAH01000058.1"/>
</dbReference>
<reference evidence="8 9" key="1">
    <citation type="submission" date="2019-09" db="EMBL/GenBank/DDBJ databases">
        <title>Distinct polysaccharide growth profiles of human intestinal Prevotella copri isolates.</title>
        <authorList>
            <person name="Fehlner-Peach H."/>
            <person name="Magnabosco C."/>
            <person name="Raghavan V."/>
            <person name="Scher J.U."/>
            <person name="Tett A."/>
            <person name="Cox L.M."/>
            <person name="Gottsegen C."/>
            <person name="Watters A."/>
            <person name="Wiltshire- Gordon J.D."/>
            <person name="Segata N."/>
            <person name="Bonneau R."/>
            <person name="Littman D.R."/>
        </authorList>
    </citation>
    <scope>NUCLEOTIDE SEQUENCE [LARGE SCALE GENOMIC DNA]</scope>
    <source>
        <strain evidence="9">iAA917</strain>
    </source>
</reference>
<dbReference type="EMBL" id="VZAH01000058">
    <property type="protein sequence ID" value="MQP13913.1"/>
    <property type="molecule type" value="Genomic_DNA"/>
</dbReference>
<dbReference type="AlphaFoldDB" id="A0A6G1VME1"/>
<comment type="caution">
    <text evidence="8">The sequence shown here is derived from an EMBL/GenBank/DDBJ whole genome shotgun (WGS) entry which is preliminary data.</text>
</comment>
<dbReference type="InterPro" id="IPR024169">
    <property type="entry name" value="SP_NH2Trfase/AEP_transaminase"/>
</dbReference>
<evidence type="ECO:0000256" key="2">
    <source>
        <dbReference type="ARBA" id="ARBA00022576"/>
    </source>
</evidence>
<organism evidence="8 9">
    <name type="scientific">Segatella copri</name>
    <dbReference type="NCBI Taxonomy" id="165179"/>
    <lineage>
        <taxon>Bacteria</taxon>
        <taxon>Pseudomonadati</taxon>
        <taxon>Bacteroidota</taxon>
        <taxon>Bacteroidia</taxon>
        <taxon>Bacteroidales</taxon>
        <taxon>Prevotellaceae</taxon>
        <taxon>Segatella</taxon>
    </lineage>
</organism>
<evidence type="ECO:0000259" key="7">
    <source>
        <dbReference type="Pfam" id="PF00266"/>
    </source>
</evidence>
<evidence type="ECO:0000256" key="5">
    <source>
        <dbReference type="PIRSR" id="PIRSR000524-1"/>
    </source>
</evidence>
<evidence type="ECO:0000256" key="1">
    <source>
        <dbReference type="ARBA" id="ARBA00001933"/>
    </source>
</evidence>
<dbReference type="Pfam" id="PF00266">
    <property type="entry name" value="Aminotran_5"/>
    <property type="match status" value="1"/>
</dbReference>
<sequence length="357" mass="39419">MINFTVGPVQSSDAVRAIGAEQVPYFRTSEFSDVMFENEKLIKKFSKASDDSKVVFLTSSGSGAMETAIMNTLTPNDKALVVNGGSFGHRFVELLELHHVPYTEIKLEHGKALKAEHLAPYEGQGYTAFLVNKHETSTGVHYDMNLISDFCKRNQLFLIVDCISTFLADPFDMKELGADIMITGSQKALACPPGISVMVLSPKAINRVNNTKCVCQYFDLKIALKNMERGQTPWTPAVGILRQINARLKEIDANGGVEGEIARIGALATYFRDKIKGLPFEIVSESLSNAVTPLHPTTASAYDIFLKIKDEYGMWICPNGGDMKDIVFRVGHIGALTTDDYDKLIAAFKKMQAKKFI</sequence>
<dbReference type="GO" id="GO:0008483">
    <property type="term" value="F:transaminase activity"/>
    <property type="evidence" value="ECO:0007669"/>
    <property type="project" value="UniProtKB-KW"/>
</dbReference>
<feature type="domain" description="Aminotransferase class V" evidence="7">
    <location>
        <begin position="28"/>
        <end position="279"/>
    </location>
</feature>
<name>A0A6G1VME1_9BACT</name>
<keyword evidence="4 6" id="KW-0663">Pyridoxal phosphate</keyword>
<dbReference type="InterPro" id="IPR015424">
    <property type="entry name" value="PyrdxlP-dep_Trfase"/>
</dbReference>
<proteinExistence type="predicted"/>
<evidence type="ECO:0000313" key="8">
    <source>
        <dbReference type="EMBL" id="MQP13913.1"/>
    </source>
</evidence>
<dbReference type="Gene3D" id="3.90.1150.10">
    <property type="entry name" value="Aspartate Aminotransferase, domain 1"/>
    <property type="match status" value="1"/>
</dbReference>
<feature type="modified residue" description="N6-(pyridoxal phosphate)lysine" evidence="6">
    <location>
        <position position="187"/>
    </location>
</feature>
<comment type="cofactor">
    <cofactor evidence="1 6">
        <name>pyridoxal 5'-phosphate</name>
        <dbReference type="ChEBI" id="CHEBI:597326"/>
    </cofactor>
</comment>
<keyword evidence="3 8" id="KW-0808">Transferase</keyword>
<dbReference type="PANTHER" id="PTHR42778:SF1">
    <property type="entry name" value="2-AMINOETHYLPHOSPHONATE--PYRUVATE TRANSAMINASE"/>
    <property type="match status" value="1"/>
</dbReference>
<dbReference type="InterPro" id="IPR015421">
    <property type="entry name" value="PyrdxlP-dep_Trfase_major"/>
</dbReference>
<dbReference type="SUPFAM" id="SSF53383">
    <property type="entry name" value="PLP-dependent transferases"/>
    <property type="match status" value="1"/>
</dbReference>
<dbReference type="InterPro" id="IPR015422">
    <property type="entry name" value="PyrdxlP-dep_Trfase_small"/>
</dbReference>
<dbReference type="PIRSF" id="PIRSF000524">
    <property type="entry name" value="SPT"/>
    <property type="match status" value="1"/>
</dbReference>
<evidence type="ECO:0000256" key="6">
    <source>
        <dbReference type="PIRSR" id="PIRSR000524-50"/>
    </source>
</evidence>
<dbReference type="Gene3D" id="3.40.640.10">
    <property type="entry name" value="Type I PLP-dependent aspartate aminotransferase-like (Major domain)"/>
    <property type="match status" value="1"/>
</dbReference>
<dbReference type="PANTHER" id="PTHR42778">
    <property type="entry name" value="2-AMINOETHYLPHOSPHONATE--PYRUVATE TRANSAMINASE"/>
    <property type="match status" value="1"/>
</dbReference>
<keyword evidence="2 8" id="KW-0032">Aminotransferase</keyword>
<accession>A0A6G1VME1</accession>
<evidence type="ECO:0000256" key="3">
    <source>
        <dbReference type="ARBA" id="ARBA00022679"/>
    </source>
</evidence>
<dbReference type="OrthoDB" id="389074at2"/>
<feature type="binding site" evidence="5">
    <location>
        <position position="329"/>
    </location>
    <ligand>
        <name>substrate</name>
    </ligand>
</feature>
<evidence type="ECO:0000313" key="9">
    <source>
        <dbReference type="Proteomes" id="UP000477980"/>
    </source>
</evidence>
<evidence type="ECO:0000256" key="4">
    <source>
        <dbReference type="ARBA" id="ARBA00022898"/>
    </source>
</evidence>
<dbReference type="InterPro" id="IPR000192">
    <property type="entry name" value="Aminotrans_V_dom"/>
</dbReference>
<protein>
    <submittedName>
        <fullName evidence="8">Alanine--glyoxylate aminotransferase family protein</fullName>
    </submittedName>
</protein>
<dbReference type="Proteomes" id="UP000477980">
    <property type="component" value="Unassembled WGS sequence"/>
</dbReference>